<dbReference type="GeneTree" id="ENSGT00950000183062"/>
<dbReference type="Proteomes" id="UP000472277">
    <property type="component" value="Chromosome 7"/>
</dbReference>
<sequence>MIFPLTENFIIVITPLSTLQVNGKDLSKASHDEAVEAIRSVKDPIVVQVLRRNPVGRGGHVGSTQEVHVVDVCTQTDITFEHIMALAKLRATTPPVPDICPFLKNFDLGSGPTCPCNCIHCDLKGKTDL</sequence>
<reference evidence="1" key="1">
    <citation type="submission" date="2025-08" db="UniProtKB">
        <authorList>
            <consortium name="Ensembl"/>
        </authorList>
    </citation>
    <scope>IDENTIFICATION</scope>
</reference>
<dbReference type="InParanoid" id="A0A674F799"/>
<dbReference type="AlphaFoldDB" id="A0A674F799"/>
<dbReference type="Gene3D" id="2.30.42.10">
    <property type="match status" value="1"/>
</dbReference>
<dbReference type="OMA" id="FACTREK"/>
<reference evidence="1" key="2">
    <citation type="submission" date="2025-09" db="UniProtKB">
        <authorList>
            <consortium name="Ensembl"/>
        </authorList>
    </citation>
    <scope>IDENTIFICATION</scope>
</reference>
<organism evidence="1 2">
    <name type="scientific">Salmo trutta</name>
    <name type="common">Brown trout</name>
    <dbReference type="NCBI Taxonomy" id="8032"/>
    <lineage>
        <taxon>Eukaryota</taxon>
        <taxon>Metazoa</taxon>
        <taxon>Chordata</taxon>
        <taxon>Craniata</taxon>
        <taxon>Vertebrata</taxon>
        <taxon>Euteleostomi</taxon>
        <taxon>Actinopterygii</taxon>
        <taxon>Neopterygii</taxon>
        <taxon>Teleostei</taxon>
        <taxon>Protacanthopterygii</taxon>
        <taxon>Salmoniformes</taxon>
        <taxon>Salmonidae</taxon>
        <taxon>Salmoninae</taxon>
        <taxon>Salmo</taxon>
    </lineage>
</organism>
<proteinExistence type="predicted"/>
<dbReference type="InterPro" id="IPR036034">
    <property type="entry name" value="PDZ_sf"/>
</dbReference>
<accession>A0A674F799</accession>
<evidence type="ECO:0000313" key="1">
    <source>
        <dbReference type="Ensembl" id="ENSSTUP00000116143.1"/>
    </source>
</evidence>
<keyword evidence="2" id="KW-1185">Reference proteome</keyword>
<dbReference type="PANTHER" id="PTHR15545:SF6">
    <property type="entry name" value="PDZ DOMAIN-CONTAINING RING FINGER PROTEIN 4"/>
    <property type="match status" value="1"/>
</dbReference>
<dbReference type="PANTHER" id="PTHR15545">
    <property type="entry name" value="PDZ DOMAIN CONTAINING RING FINGER PROTEIN 3, 4"/>
    <property type="match status" value="1"/>
</dbReference>
<dbReference type="InterPro" id="IPR051971">
    <property type="entry name" value="E3_ubiquitin-PDZ_ligase"/>
</dbReference>
<evidence type="ECO:0000313" key="2">
    <source>
        <dbReference type="Proteomes" id="UP000472277"/>
    </source>
</evidence>
<name>A0A674F799_SALTR</name>
<dbReference type="SUPFAM" id="SSF50156">
    <property type="entry name" value="PDZ domain-like"/>
    <property type="match status" value="1"/>
</dbReference>
<dbReference type="Ensembl" id="ENSSTUT00000124228.1">
    <property type="protein sequence ID" value="ENSSTUP00000116143.1"/>
    <property type="gene ID" value="ENSSTUG00000051080.1"/>
</dbReference>
<protein>
    <submittedName>
        <fullName evidence="1">Uncharacterized protein</fullName>
    </submittedName>
</protein>